<evidence type="ECO:0000313" key="18">
    <source>
        <dbReference type="EMBL" id="MDI1231545.1"/>
    </source>
</evidence>
<dbReference type="Gene3D" id="1.10.287.1240">
    <property type="match status" value="1"/>
</dbReference>
<name>A0AA43Q4N1_9GAMM</name>
<dbReference type="Pfam" id="PF08411">
    <property type="entry name" value="ExoI_SH3"/>
    <property type="match status" value="1"/>
</dbReference>
<dbReference type="InterPro" id="IPR013520">
    <property type="entry name" value="Ribonucl_H"/>
</dbReference>
<dbReference type="InterPro" id="IPR012337">
    <property type="entry name" value="RNaseH-like_sf"/>
</dbReference>
<evidence type="ECO:0000256" key="3">
    <source>
        <dbReference type="ARBA" id="ARBA00019900"/>
    </source>
</evidence>
<feature type="binding site" evidence="15">
    <location>
        <position position="182"/>
    </location>
    <ligand>
        <name>Mg(2+)</name>
        <dbReference type="ChEBI" id="CHEBI:18420"/>
        <label>2</label>
    </ligand>
</feature>
<keyword evidence="19" id="KW-1185">Reference proteome</keyword>
<dbReference type="GO" id="GO:0003677">
    <property type="term" value="F:DNA binding"/>
    <property type="evidence" value="ECO:0007669"/>
    <property type="project" value="UniProtKB-KW"/>
</dbReference>
<feature type="domain" description="ExoI C-terminal" evidence="17">
    <location>
        <begin position="356"/>
        <end position="482"/>
    </location>
</feature>
<dbReference type="InterPro" id="IPR013620">
    <property type="entry name" value="Exonuc_1_SH3"/>
</dbReference>
<dbReference type="GO" id="GO:0008310">
    <property type="term" value="F:single-stranded DNA 3'-5' DNA exonuclease activity"/>
    <property type="evidence" value="ECO:0007669"/>
    <property type="project" value="UniProtKB-EC"/>
</dbReference>
<evidence type="ECO:0000256" key="1">
    <source>
        <dbReference type="ARBA" id="ARBA00000563"/>
    </source>
</evidence>
<evidence type="ECO:0000256" key="10">
    <source>
        <dbReference type="ARBA" id="ARBA00023125"/>
    </source>
</evidence>
<dbReference type="InterPro" id="IPR058561">
    <property type="entry name" value="Exonuc_1_C"/>
</dbReference>
<keyword evidence="11 13" id="KW-0234">DNA repair</keyword>
<dbReference type="EMBL" id="JAQSDF010000032">
    <property type="protein sequence ID" value="MDI1231545.1"/>
    <property type="molecule type" value="Genomic_DNA"/>
</dbReference>
<proteinExistence type="predicted"/>
<dbReference type="GO" id="GO:0006281">
    <property type="term" value="P:DNA repair"/>
    <property type="evidence" value="ECO:0007669"/>
    <property type="project" value="UniProtKB-KW"/>
</dbReference>
<dbReference type="GO" id="GO:0046872">
    <property type="term" value="F:metal ion binding"/>
    <property type="evidence" value="ECO:0007669"/>
    <property type="project" value="UniProtKB-KW"/>
</dbReference>
<accession>A0AA43Q4N1</accession>
<dbReference type="SMART" id="SM00479">
    <property type="entry name" value="EXOIII"/>
    <property type="match status" value="1"/>
</dbReference>
<evidence type="ECO:0000256" key="9">
    <source>
        <dbReference type="ARBA" id="ARBA00022842"/>
    </source>
</evidence>
<gene>
    <name evidence="18" type="primary">sbcB</name>
    <name evidence="18" type="ORF">PSU93_10380</name>
</gene>
<evidence type="ECO:0000256" key="12">
    <source>
        <dbReference type="ARBA" id="ARBA00046792"/>
    </source>
</evidence>
<comment type="catalytic activity">
    <reaction evidence="1 13">
        <text>Exonucleolytic cleavage in the 3'- to 5'-direction to yield nucleoside 5'-phosphates.</text>
        <dbReference type="EC" id="3.1.11.1"/>
    </reaction>
</comment>
<keyword evidence="5 15" id="KW-0479">Metal-binding</keyword>
<reference evidence="18" key="1">
    <citation type="submission" date="2023-01" db="EMBL/GenBank/DDBJ databases">
        <title>Biogeochemical cycle of methane in antarctic sediments.</title>
        <authorList>
            <person name="Roldan D.M."/>
            <person name="Menes R.J."/>
        </authorList>
    </citation>
    <scope>NUCLEOTIDE SEQUENCE [LARGE SCALE GENOMIC DNA]</scope>
    <source>
        <strain evidence="18">K-2018 MAG008</strain>
    </source>
</reference>
<keyword evidence="10" id="KW-0238">DNA-binding</keyword>
<dbReference type="EC" id="3.1.11.1" evidence="2 13"/>
<evidence type="ECO:0000256" key="6">
    <source>
        <dbReference type="ARBA" id="ARBA00022763"/>
    </source>
</evidence>
<dbReference type="PROSITE" id="PS51785">
    <property type="entry name" value="EXOI_C"/>
    <property type="match status" value="1"/>
</dbReference>
<dbReference type="SUPFAM" id="SSF53098">
    <property type="entry name" value="Ribonuclease H-like"/>
    <property type="match status" value="1"/>
</dbReference>
<dbReference type="InterPro" id="IPR034747">
    <property type="entry name" value="EXOI_SH3"/>
</dbReference>
<evidence type="ECO:0000256" key="7">
    <source>
        <dbReference type="ARBA" id="ARBA00022801"/>
    </source>
</evidence>
<dbReference type="Gene3D" id="1.20.1280.70">
    <property type="entry name" value="Exonuclease ExoI, domain 3"/>
    <property type="match status" value="1"/>
</dbReference>
<dbReference type="FunFam" id="3.30.420.10:FF:000033">
    <property type="entry name" value="Exodeoxyribonuclease I"/>
    <property type="match status" value="1"/>
</dbReference>
<keyword evidence="8 13" id="KW-0269">Exonuclease</keyword>
<dbReference type="Gene3D" id="3.30.1520.20">
    <property type="entry name" value="Exonuclease ExoI, domain 2"/>
    <property type="match status" value="1"/>
</dbReference>
<organism evidence="18 19">
    <name type="scientific">Candidatus Methylobacter titanis</name>
    <dbReference type="NCBI Taxonomy" id="3053457"/>
    <lineage>
        <taxon>Bacteria</taxon>
        <taxon>Pseudomonadati</taxon>
        <taxon>Pseudomonadota</taxon>
        <taxon>Gammaproteobacteria</taxon>
        <taxon>Methylococcales</taxon>
        <taxon>Methylococcaceae</taxon>
        <taxon>Methylobacter</taxon>
    </lineage>
</organism>
<evidence type="ECO:0000256" key="14">
    <source>
        <dbReference type="PIRSR" id="PIRSR000977-1"/>
    </source>
</evidence>
<comment type="cofactor">
    <cofactor evidence="15">
        <name>Mg(2+)</name>
        <dbReference type="ChEBI" id="CHEBI:18420"/>
    </cofactor>
    <text evidence="15">Binds 2 Mg(2+) ions per monomer.</text>
</comment>
<dbReference type="NCBIfam" id="NF008746">
    <property type="entry name" value="PRK11779.1"/>
    <property type="match status" value="1"/>
</dbReference>
<comment type="caution">
    <text evidence="18">The sequence shown here is derived from an EMBL/GenBank/DDBJ whole genome shotgun (WGS) entry which is preliminary data.</text>
</comment>
<evidence type="ECO:0000256" key="4">
    <source>
        <dbReference type="ARBA" id="ARBA00022722"/>
    </source>
</evidence>
<evidence type="ECO:0000259" key="17">
    <source>
        <dbReference type="PROSITE" id="PS51785"/>
    </source>
</evidence>
<dbReference type="Pfam" id="PF00929">
    <property type="entry name" value="RNase_T"/>
    <property type="match status" value="1"/>
</dbReference>
<feature type="binding site" evidence="14">
    <location>
        <position position="13"/>
    </location>
    <ligand>
        <name>substrate</name>
    </ligand>
</feature>
<dbReference type="Proteomes" id="UP001160519">
    <property type="component" value="Unassembled WGS sequence"/>
</dbReference>
<protein>
    <recommendedName>
        <fullName evidence="3 13">Exodeoxyribonuclease I</fullName>
        <ecNumber evidence="2 13">3.1.11.1</ecNumber>
    </recommendedName>
</protein>
<sequence>MSATQTFYWHDYETFGTDPRRDRAVQFAGIRTDFDFNIVGDPLVVYCKPAADCLPHPDACLITGITPQLAEQKGVCEAEFIRLIHEQLAQPNTCTLGYNSLRFDDEVTRNCLYRNFYDPYAREWQNGSSRWDLIDVVRAAKALRPEGIVWPVNEEGGSSFRLDQLTRDNNIAHEAAHDALSDVYATLAIAKLVKQAQPRLYQFLLQHRVKAEALNLLQLGSFKPVVHISGKYPAAKNCLAIVLPVCKHPTNTNGIIVYDLSVDPEPMLRLSVEEIQRRIFTAAADLPEGVARIPLKTVHINKCPVLAPVSVIRPDDAQRLAIDLALCYANIDRIKAAVGLAEKLATVFSGHTYAEQDSDPDLEIYSGGFFTENDKKQMAKIRGMLPEQLAKATFNFIDSRLPEMLFRYRARNYPDTLTGDEQLRWDAFCVKRLTGRQAGSGILLDDYFSRLKELRSDENTNIGIIGALNAYALEKKAVLGIQVD</sequence>
<keyword evidence="7 13" id="KW-0378">Hydrolase</keyword>
<evidence type="ECO:0000256" key="8">
    <source>
        <dbReference type="ARBA" id="ARBA00022839"/>
    </source>
</evidence>
<keyword evidence="9 15" id="KW-0460">Magnesium</keyword>
<evidence type="ECO:0000313" key="19">
    <source>
        <dbReference type="Proteomes" id="UP001160519"/>
    </source>
</evidence>
<feature type="binding site" evidence="14">
    <location>
        <position position="161"/>
    </location>
    <ligand>
        <name>substrate</name>
    </ligand>
</feature>
<dbReference type="CDD" id="cd06138">
    <property type="entry name" value="ExoI_N"/>
    <property type="match status" value="1"/>
</dbReference>
<dbReference type="Pfam" id="PF26016">
    <property type="entry name" value="ExoI_C"/>
    <property type="match status" value="1"/>
</dbReference>
<feature type="domain" description="ExoI SH3-like" evidence="16">
    <location>
        <begin position="198"/>
        <end position="352"/>
    </location>
</feature>
<dbReference type="PROSITE" id="PS51784">
    <property type="entry name" value="EXOI_SH3"/>
    <property type="match status" value="1"/>
</dbReference>
<evidence type="ECO:0000256" key="15">
    <source>
        <dbReference type="PIRSR" id="PIRSR000977-2"/>
    </source>
</evidence>
<evidence type="ECO:0000259" key="16">
    <source>
        <dbReference type="PROSITE" id="PS51784"/>
    </source>
</evidence>
<evidence type="ECO:0000256" key="13">
    <source>
        <dbReference type="PIRNR" id="PIRNR000977"/>
    </source>
</evidence>
<evidence type="ECO:0000256" key="11">
    <source>
        <dbReference type="ARBA" id="ARBA00023204"/>
    </source>
</evidence>
<dbReference type="AlphaFoldDB" id="A0AA43Q4N1"/>
<dbReference type="InterPro" id="IPR023607">
    <property type="entry name" value="Exodeoxyribonuclease_I"/>
</dbReference>
<comment type="subunit">
    <text evidence="12">Monomer. Interacts with ssb (via C-terminus); this interaction stimulates the exonuclease activity by recruiting the enzyme to its substrate.</text>
</comment>
<evidence type="ECO:0000256" key="5">
    <source>
        <dbReference type="ARBA" id="ARBA00022723"/>
    </source>
</evidence>
<feature type="binding site" evidence="15">
    <location>
        <position position="13"/>
    </location>
    <ligand>
        <name>Mg(2+)</name>
        <dbReference type="ChEBI" id="CHEBI:18420"/>
        <label>2</label>
    </ligand>
</feature>
<dbReference type="PIRSF" id="PIRSF000977">
    <property type="entry name" value="Exodeoxyribonuclease_I"/>
    <property type="match status" value="1"/>
</dbReference>
<keyword evidence="6 13" id="KW-0227">DNA damage</keyword>
<dbReference type="InterPro" id="IPR038649">
    <property type="entry name" value="EXOI_SH3_sf"/>
</dbReference>
<feature type="binding site" evidence="15">
    <location>
        <position position="11"/>
    </location>
    <ligand>
        <name>Mg(2+)</name>
        <dbReference type="ChEBI" id="CHEBI:18420"/>
        <label>1</label>
    </ligand>
</feature>
<keyword evidence="4 13" id="KW-0540">Nuclease</keyword>
<dbReference type="InterPro" id="IPR036397">
    <property type="entry name" value="RNaseH_sf"/>
</dbReference>
<dbReference type="Gene3D" id="3.30.420.10">
    <property type="entry name" value="Ribonuclease H-like superfamily/Ribonuclease H"/>
    <property type="match status" value="1"/>
</dbReference>
<evidence type="ECO:0000256" key="2">
    <source>
        <dbReference type="ARBA" id="ARBA00012108"/>
    </source>
</evidence>